<comment type="similarity">
    <text evidence="1">Belongs to the PspA/Vipp/IM30 family.</text>
</comment>
<reference evidence="2" key="1">
    <citation type="submission" date="2022-01" db="EMBL/GenBank/DDBJ databases">
        <authorList>
            <person name="Criscuolo A."/>
        </authorList>
    </citation>
    <scope>NUCLEOTIDE SEQUENCE</scope>
    <source>
        <strain evidence="2">CIP111893</strain>
    </source>
</reference>
<organism evidence="2 3">
    <name type="scientific">Paenibacillus plantiphilus</name>
    <dbReference type="NCBI Taxonomy" id="2905650"/>
    <lineage>
        <taxon>Bacteria</taxon>
        <taxon>Bacillati</taxon>
        <taxon>Bacillota</taxon>
        <taxon>Bacilli</taxon>
        <taxon>Bacillales</taxon>
        <taxon>Paenibacillaceae</taxon>
        <taxon>Paenibacillus</taxon>
    </lineage>
</organism>
<gene>
    <name evidence="2" type="primary">liaH_2</name>
    <name evidence="2" type="ORF">PAECIP111893_04523</name>
</gene>
<evidence type="ECO:0000256" key="1">
    <source>
        <dbReference type="ARBA" id="ARBA00043985"/>
    </source>
</evidence>
<name>A0ABN8GVC1_9BACL</name>
<keyword evidence="3" id="KW-1185">Reference proteome</keyword>
<dbReference type="EMBL" id="CAKMMF010000032">
    <property type="protein sequence ID" value="CAH1219232.1"/>
    <property type="molecule type" value="Genomic_DNA"/>
</dbReference>
<dbReference type="PANTHER" id="PTHR31088:SF6">
    <property type="entry name" value="PHAGE SHOCK PROTEIN A"/>
    <property type="match status" value="1"/>
</dbReference>
<dbReference type="InterPro" id="IPR007157">
    <property type="entry name" value="PspA_VIPP1"/>
</dbReference>
<dbReference type="RefSeq" id="WP_236345002.1">
    <property type="nucleotide sequence ID" value="NZ_CAKMMF010000032.1"/>
</dbReference>
<protein>
    <submittedName>
        <fullName evidence="2">Protein LiaH</fullName>
    </submittedName>
</protein>
<sequence>MKIFGRMKEIAAADIHHMLDRFEDPISMGKHYIRQLEEQIANIHNALAEQYAAEQQNKALIARTEQVVGKRARQAQLAVDRGEDSIAEIALQEKLYHGQMLNAYVEQQVIVRQQIAILKEEQIRLADAYRELQSKLSFLIARVHAAQAIQAAATAMPSFQKEKIMRGFSRMEEKVGLMEARANAVRDAQHSPYAVPYSLDMQEEVQAELQKLKEERQAL</sequence>
<proteinExistence type="inferred from homology"/>
<dbReference type="Pfam" id="PF04012">
    <property type="entry name" value="PspA_IM30"/>
    <property type="match status" value="1"/>
</dbReference>
<dbReference type="PANTHER" id="PTHR31088">
    <property type="entry name" value="MEMBRANE-ASSOCIATED PROTEIN VIPP1, CHLOROPLASTIC"/>
    <property type="match status" value="1"/>
</dbReference>
<evidence type="ECO:0000313" key="3">
    <source>
        <dbReference type="Proteomes" id="UP000838686"/>
    </source>
</evidence>
<accession>A0ABN8GVC1</accession>
<evidence type="ECO:0000313" key="2">
    <source>
        <dbReference type="EMBL" id="CAH1219232.1"/>
    </source>
</evidence>
<dbReference type="Proteomes" id="UP000838686">
    <property type="component" value="Unassembled WGS sequence"/>
</dbReference>
<comment type="caution">
    <text evidence="2">The sequence shown here is derived from an EMBL/GenBank/DDBJ whole genome shotgun (WGS) entry which is preliminary data.</text>
</comment>